<evidence type="ECO:0000313" key="3">
    <source>
        <dbReference type="EMBL" id="KAG7360988.1"/>
    </source>
</evidence>
<dbReference type="Proteomes" id="UP000693970">
    <property type="component" value="Unassembled WGS sequence"/>
</dbReference>
<feature type="region of interest" description="Disordered" evidence="1">
    <location>
        <begin position="18"/>
        <end position="42"/>
    </location>
</feature>
<dbReference type="AlphaFoldDB" id="A0A9K3PVC8"/>
<accession>A0A9K3PVC8</accession>
<keyword evidence="4" id="KW-1185">Reference proteome</keyword>
<dbReference type="Pfam" id="PF20710">
    <property type="entry name" value="DUF6824"/>
    <property type="match status" value="1"/>
</dbReference>
<name>A0A9K3PVC8_9STRA</name>
<reference evidence="3" key="1">
    <citation type="journal article" date="2021" name="Sci. Rep.">
        <title>Diploid genomic architecture of Nitzschia inconspicua, an elite biomass production diatom.</title>
        <authorList>
            <person name="Oliver A."/>
            <person name="Podell S."/>
            <person name="Pinowska A."/>
            <person name="Traller J.C."/>
            <person name="Smith S.R."/>
            <person name="McClure R."/>
            <person name="Beliaev A."/>
            <person name="Bohutskyi P."/>
            <person name="Hill E.A."/>
            <person name="Rabines A."/>
            <person name="Zheng H."/>
            <person name="Allen L.Z."/>
            <person name="Kuo A."/>
            <person name="Grigoriev I.V."/>
            <person name="Allen A.E."/>
            <person name="Hazlebeck D."/>
            <person name="Allen E.E."/>
        </authorList>
    </citation>
    <scope>NUCLEOTIDE SEQUENCE</scope>
    <source>
        <strain evidence="3">Hildebrandi</strain>
    </source>
</reference>
<reference evidence="3" key="2">
    <citation type="submission" date="2021-04" db="EMBL/GenBank/DDBJ databases">
        <authorList>
            <person name="Podell S."/>
        </authorList>
    </citation>
    <scope>NUCLEOTIDE SEQUENCE</scope>
    <source>
        <strain evidence="3">Hildebrandi</strain>
    </source>
</reference>
<dbReference type="InterPro" id="IPR049227">
    <property type="entry name" value="DUF6824"/>
</dbReference>
<proteinExistence type="predicted"/>
<feature type="compositionally biased region" description="Polar residues" evidence="1">
    <location>
        <begin position="287"/>
        <end position="298"/>
    </location>
</feature>
<dbReference type="EMBL" id="JAGRRH010000013">
    <property type="protein sequence ID" value="KAG7360988.1"/>
    <property type="molecule type" value="Genomic_DNA"/>
</dbReference>
<evidence type="ECO:0000313" key="4">
    <source>
        <dbReference type="Proteomes" id="UP000693970"/>
    </source>
</evidence>
<gene>
    <name evidence="3" type="ORF">IV203_036088</name>
</gene>
<comment type="caution">
    <text evidence="3">The sequence shown here is derived from an EMBL/GenBank/DDBJ whole genome shotgun (WGS) entry which is preliminary data.</text>
</comment>
<protein>
    <recommendedName>
        <fullName evidence="2">DUF6824 domain-containing protein</fullName>
    </recommendedName>
</protein>
<evidence type="ECO:0000259" key="2">
    <source>
        <dbReference type="Pfam" id="PF20710"/>
    </source>
</evidence>
<feature type="compositionally biased region" description="Low complexity" evidence="1">
    <location>
        <begin position="354"/>
        <end position="367"/>
    </location>
</feature>
<feature type="region of interest" description="Disordered" evidence="1">
    <location>
        <begin position="274"/>
        <end position="378"/>
    </location>
</feature>
<sequence length="563" mass="60030">MPEGLEAIAMAALQHLQGSAMGGKTDSHEAEASGNNPAPQSLLPASFVSHERMIRLADMNNSNFSSSLLVNKGTTKVESQHRGPSSPAVVSSTSQEEEDEKQHLSVATDHGGDNHAAARVVSFGSVSAAVSAASTKLQQRQEQDVADQVLAVLQSGEAVANISSGMSSDETEDYFAMILADPEKFLIASEPLFSSSLNKTIDRTEIVSDGVQPNDVLCGRGGETNHHTGNIQYRKLVKAYRALYVKSTRRIKPKIAQCIVFAVRQVGGRFLKRNEGENVGDKDSDDGNSSANNGTWTDVGNVKAREKTSQALREGAPDLRTAAPPAPVPQDAPTSPSAPLVLGASTSGVGLVESPSPSYVPSSSSRPGYNDAAHSQMTAASVSTGNTFSAGSASHNNPSIIGKHSLTNHPLFHTLPPFQQHQIMMEELQAAREAAASAEYAALRHYHYQRHQIGHGGNTLPGYNRPLHGDCEMGSTVGGKGIEELREGMQRGMDSKQPHGISGDPLIGHEGLMHQNHLKRVADSLTPSLSQSCAESEKIEKISNSACRGPRLKRLKLRRQLEA</sequence>
<feature type="domain" description="DUF6824" evidence="2">
    <location>
        <begin position="215"/>
        <end position="314"/>
    </location>
</feature>
<evidence type="ECO:0000256" key="1">
    <source>
        <dbReference type="SAM" id="MobiDB-lite"/>
    </source>
</evidence>
<feature type="region of interest" description="Disordered" evidence="1">
    <location>
        <begin position="75"/>
        <end position="113"/>
    </location>
</feature>
<organism evidence="3 4">
    <name type="scientific">Nitzschia inconspicua</name>
    <dbReference type="NCBI Taxonomy" id="303405"/>
    <lineage>
        <taxon>Eukaryota</taxon>
        <taxon>Sar</taxon>
        <taxon>Stramenopiles</taxon>
        <taxon>Ochrophyta</taxon>
        <taxon>Bacillariophyta</taxon>
        <taxon>Bacillariophyceae</taxon>
        <taxon>Bacillariophycidae</taxon>
        <taxon>Bacillariales</taxon>
        <taxon>Bacillariaceae</taxon>
        <taxon>Nitzschia</taxon>
    </lineage>
</organism>
<dbReference type="OrthoDB" id="46262at2759"/>